<evidence type="ECO:0000313" key="2">
    <source>
        <dbReference type="EMBL" id="SNT60455.1"/>
    </source>
</evidence>
<name>A0A239P033_9ACTN</name>
<dbReference type="AlphaFoldDB" id="A0A239P033"/>
<reference evidence="2 3" key="1">
    <citation type="submission" date="2017-06" db="EMBL/GenBank/DDBJ databases">
        <authorList>
            <person name="Kim H.J."/>
            <person name="Triplett B.A."/>
        </authorList>
    </citation>
    <scope>NUCLEOTIDE SEQUENCE [LARGE SCALE GENOMIC DNA]</scope>
    <source>
        <strain evidence="2 3">CGMCC 4.5593</strain>
    </source>
</reference>
<accession>A0A239P033</accession>
<organism evidence="2 3">
    <name type="scientific">Asanoa hainanensis</name>
    <dbReference type="NCBI Taxonomy" id="560556"/>
    <lineage>
        <taxon>Bacteria</taxon>
        <taxon>Bacillati</taxon>
        <taxon>Actinomycetota</taxon>
        <taxon>Actinomycetes</taxon>
        <taxon>Micromonosporales</taxon>
        <taxon>Micromonosporaceae</taxon>
        <taxon>Asanoa</taxon>
    </lineage>
</organism>
<feature type="region of interest" description="Disordered" evidence="1">
    <location>
        <begin position="220"/>
        <end position="245"/>
    </location>
</feature>
<sequence>MRCTHAPGRGGGKAVLGLRPDARRGARPGGGGVAAVCAGPKGVVVSSPPPCPAAVAARADGRCGARAGGGQAVADAGPGGLPRAAGSPFGLAFRPRWALGRRRVAVCGSGAPVWPRWERGPRCVAARGPQLASGWRSGRGGDRADVLCGGRVGGGQAVADAVPEVRCLAWPAAVSRAAVQAAVGAGPAVRCGAGPAPVGARPEVRAVGGLRPLTGWQPWARSRRRPPCSSKTAGSPGWVPPPTHRSRTCVGPGGGAVRRLLAPGRSGRLRLACGAGCGCPRPRRCRRTGSSGRC</sequence>
<proteinExistence type="predicted"/>
<keyword evidence="3" id="KW-1185">Reference proteome</keyword>
<evidence type="ECO:0000256" key="1">
    <source>
        <dbReference type="SAM" id="MobiDB-lite"/>
    </source>
</evidence>
<dbReference type="EMBL" id="FZPH01000012">
    <property type="protein sequence ID" value="SNT60455.1"/>
    <property type="molecule type" value="Genomic_DNA"/>
</dbReference>
<gene>
    <name evidence="2" type="ORF">SAMN05421812_11298</name>
</gene>
<evidence type="ECO:0000313" key="3">
    <source>
        <dbReference type="Proteomes" id="UP000198362"/>
    </source>
</evidence>
<dbReference type="Proteomes" id="UP000198362">
    <property type="component" value="Unassembled WGS sequence"/>
</dbReference>
<feature type="region of interest" description="Disordered" evidence="1">
    <location>
        <begin position="1"/>
        <end position="31"/>
    </location>
</feature>
<protein>
    <submittedName>
        <fullName evidence="2">Uncharacterized protein</fullName>
    </submittedName>
</protein>